<keyword evidence="3" id="KW-0862">Zinc</keyword>
<dbReference type="InterPro" id="IPR017907">
    <property type="entry name" value="Znf_RING_CS"/>
</dbReference>
<keyword evidence="2 4" id="KW-0863">Zinc-finger</keyword>
<feature type="domain" description="RING-type" evidence="5">
    <location>
        <begin position="29"/>
        <end position="64"/>
    </location>
</feature>
<evidence type="ECO:0000313" key="6">
    <source>
        <dbReference type="EMBL" id="JAP90443.1"/>
    </source>
</evidence>
<reference evidence="6" key="1">
    <citation type="submission" date="2015-07" db="EMBL/GenBank/DDBJ databases">
        <title>Adaptation to a free-living lifestyle via gene acquisitions in the diplomonad Trepomonas sp. PC1.</title>
        <authorList>
            <person name="Xu F."/>
            <person name="Jerlstrom-Hultqvist J."/>
            <person name="Kolisko M."/>
            <person name="Simpson A.G.B."/>
            <person name="Roger A.J."/>
            <person name="Svard S.G."/>
            <person name="Andersson J.O."/>
        </authorList>
    </citation>
    <scope>NUCLEOTIDE SEQUENCE</scope>
    <source>
        <strain evidence="6">PC1</strain>
    </source>
</reference>
<evidence type="ECO:0000256" key="4">
    <source>
        <dbReference type="PROSITE-ProRule" id="PRU00175"/>
    </source>
</evidence>
<dbReference type="PROSITE" id="PS50089">
    <property type="entry name" value="ZF_RING_2"/>
    <property type="match status" value="1"/>
</dbReference>
<accession>A0A146K0N6</accession>
<organism evidence="6">
    <name type="scientific">Trepomonas sp. PC1</name>
    <dbReference type="NCBI Taxonomy" id="1076344"/>
    <lineage>
        <taxon>Eukaryota</taxon>
        <taxon>Metamonada</taxon>
        <taxon>Diplomonadida</taxon>
        <taxon>Hexamitidae</taxon>
        <taxon>Hexamitinae</taxon>
        <taxon>Trepomonas</taxon>
    </lineage>
</organism>
<evidence type="ECO:0000259" key="5">
    <source>
        <dbReference type="PROSITE" id="PS50089"/>
    </source>
</evidence>
<dbReference type="InterPro" id="IPR001841">
    <property type="entry name" value="Znf_RING"/>
</dbReference>
<dbReference type="AlphaFoldDB" id="A0A146K0N6"/>
<keyword evidence="1" id="KW-0479">Metal-binding</keyword>
<proteinExistence type="predicted"/>
<gene>
    <name evidence="6" type="ORF">TPC1_30062</name>
</gene>
<evidence type="ECO:0000256" key="1">
    <source>
        <dbReference type="ARBA" id="ARBA00022723"/>
    </source>
</evidence>
<dbReference type="EMBL" id="GDID01006163">
    <property type="protein sequence ID" value="JAP90443.1"/>
    <property type="molecule type" value="Transcribed_RNA"/>
</dbReference>
<dbReference type="SUPFAM" id="SSF57850">
    <property type="entry name" value="RING/U-box"/>
    <property type="match status" value="1"/>
</dbReference>
<dbReference type="PROSITE" id="PS00518">
    <property type="entry name" value="ZF_RING_1"/>
    <property type="match status" value="1"/>
</dbReference>
<evidence type="ECO:0000256" key="2">
    <source>
        <dbReference type="ARBA" id="ARBA00022771"/>
    </source>
</evidence>
<feature type="non-terminal residue" evidence="6">
    <location>
        <position position="1"/>
    </location>
</feature>
<sequence>NIQISLLNPDNSQFRPNNLKKIHKYRVFCQLCNQPNTMLRAFCCKHCFCSACLQKVEDFCPVCNSYVLHSHLVIGNFDQLRKDTDVRFQFNGDIFDSQLQLYQRCQELMNQEMLMTKMQKLALTQSLKIVSQPSFSQIESSLLQFGQTKFKDTVKFHAILIHYALTNEIMDELYSLRSVSTIQQINYQLFSTQLVEILRKSQLHSLQVDNQTLALDFDFLTNLPVTLQNLILIEFQVKDRFLLSEIGTKFAAQLRELKVKDVDQFVLLKARAQFGVKQWQKYNFETLNCQNLSILQNYNLNCLKSYQIQFDLKQITESEFMNKQLFNANCTFSYFQQITEYDPPSQPSCKVIEVSKVNFAQQVKNFNHKYMLAALPFQQKFELDITNFIVKHKNMLYGTTPEVVLSLDRLQLRALQLGLQTGIFSISCKLEPSVLIPPADPDLFQETLKLILVLKQLNIKLPLLFDLILPNNVQQFAQQCGPRLIECKPQFQAIKQYGETWRQFGDLSKIESVFLLSNRAFLGKNLPPRTQIYGLKMLFGQDPDVNPLLFCLDYDEILLLQKYKQQYFQYKLNSNQCEDENTLKRFLQFEQFNAFKGEYCINCDYFTNINFGSFQDIKTGQQEILQVTPSYQDWDNLAEILKKMKTTKIGVFSFPCATEYVEKNSSKLQEFFQAVSQLEKLETDSPFLALINAFVQNKEDQLSPRSCSWKLFCDFLEYCEPIDVEKLYFPVGINVEFDQNSVNYYLNEGLAQKKSIFDYYQIQQQLLTQMDLFKEKFPAVQQIQILNSQLLLLNVLQGAVYVAHLYKLFNQLGFDTLFFKNMHQRFVKFNSFCVGGLNLVKSIQFGFALMTELAVLYSKKEIIFNNEIQDEDINSKRKSRVEKDLAKIFDNFSKQKIPGPASFCILDHSDEDLDKENLFQQLIQHSIDVFNQYGLVHVELPKFTFKSPNFIYLVQFFNKNAVCKISGSILNQPSCLFVSSVLNCINGTGQKIVNIGCVSYQQTTKIVETFQDDLLTKVLQLSFQQLNQQNLLCQSGVLDLFSKFKVVKQICIAENALGVEFKHQIEQFIDGFPQLEEVCFGEEFDIQAKCQVSKGRLELFGGLVVRRFKFEDPEVNQNVEEERLWMQ</sequence>
<dbReference type="GO" id="GO:0008270">
    <property type="term" value="F:zinc ion binding"/>
    <property type="evidence" value="ECO:0007669"/>
    <property type="project" value="UniProtKB-KW"/>
</dbReference>
<protein>
    <recommendedName>
        <fullName evidence="5">RING-type domain-containing protein</fullName>
    </recommendedName>
</protein>
<evidence type="ECO:0000256" key="3">
    <source>
        <dbReference type="ARBA" id="ARBA00022833"/>
    </source>
</evidence>
<name>A0A146K0N6_9EUKA</name>